<keyword evidence="2" id="KW-1003">Cell membrane</keyword>
<evidence type="ECO:0000313" key="8">
    <source>
        <dbReference type="EMBL" id="ABG58112.1"/>
    </source>
</evidence>
<evidence type="ECO:0000313" key="9">
    <source>
        <dbReference type="Proteomes" id="UP000001822"/>
    </source>
</evidence>
<accession>A0A6N4SP97</accession>
<feature type="transmembrane region" description="Helical" evidence="6">
    <location>
        <begin position="113"/>
        <end position="134"/>
    </location>
</feature>
<evidence type="ECO:0000256" key="4">
    <source>
        <dbReference type="ARBA" id="ARBA00022989"/>
    </source>
</evidence>
<organism evidence="8 9">
    <name type="scientific">Cytophaga hutchinsonii (strain ATCC 33406 / DSM 1761 / CIP 103989 / NBRC 15051 / NCIMB 9469 / D465)</name>
    <dbReference type="NCBI Taxonomy" id="269798"/>
    <lineage>
        <taxon>Bacteria</taxon>
        <taxon>Pseudomonadati</taxon>
        <taxon>Bacteroidota</taxon>
        <taxon>Cytophagia</taxon>
        <taxon>Cytophagales</taxon>
        <taxon>Cytophagaceae</taxon>
        <taxon>Cytophaga</taxon>
    </lineage>
</organism>
<dbReference type="EMBL" id="CP000383">
    <property type="protein sequence ID" value="ABG58112.1"/>
    <property type="molecule type" value="Genomic_DNA"/>
</dbReference>
<reference evidence="8 9" key="1">
    <citation type="journal article" date="2007" name="Appl. Environ. Microbiol.">
        <title>Genome sequence of the cellulolytic gliding bacterium Cytophaga hutchinsonii.</title>
        <authorList>
            <person name="Xie G."/>
            <person name="Bruce D.C."/>
            <person name="Challacombe J.F."/>
            <person name="Chertkov O."/>
            <person name="Detter J.C."/>
            <person name="Gilna P."/>
            <person name="Han C.S."/>
            <person name="Lucas S."/>
            <person name="Misra M."/>
            <person name="Myers G.L."/>
            <person name="Richardson P."/>
            <person name="Tapia R."/>
            <person name="Thayer N."/>
            <person name="Thompson L.S."/>
            <person name="Brettin T.S."/>
            <person name="Henrissat B."/>
            <person name="Wilson D.B."/>
            <person name="McBride M.J."/>
        </authorList>
    </citation>
    <scope>NUCLEOTIDE SEQUENCE [LARGE SCALE GENOMIC DNA]</scope>
    <source>
        <strain evidence="9">ATCC 33406 / DSM 1761 / CIP 103989 / NBRC 15051 / NCIMB 9469 / D465</strain>
    </source>
</reference>
<dbReference type="InterPro" id="IPR051461">
    <property type="entry name" value="UPF0750_membrane"/>
</dbReference>
<keyword evidence="3 6" id="KW-0812">Transmembrane</keyword>
<evidence type="ECO:0000256" key="6">
    <source>
        <dbReference type="SAM" id="Phobius"/>
    </source>
</evidence>
<dbReference type="InterPro" id="IPR003740">
    <property type="entry name" value="YitT"/>
</dbReference>
<dbReference type="PANTHER" id="PTHR33545">
    <property type="entry name" value="UPF0750 MEMBRANE PROTEIN YITT-RELATED"/>
    <property type="match status" value="1"/>
</dbReference>
<dbReference type="Proteomes" id="UP000001822">
    <property type="component" value="Chromosome"/>
</dbReference>
<dbReference type="InterPro" id="IPR019264">
    <property type="entry name" value="DUF2179"/>
</dbReference>
<feature type="domain" description="DUF2179" evidence="7">
    <location>
        <begin position="255"/>
        <end position="312"/>
    </location>
</feature>
<dbReference type="GO" id="GO:0005886">
    <property type="term" value="C:plasma membrane"/>
    <property type="evidence" value="ECO:0007669"/>
    <property type="project" value="UniProtKB-SubCell"/>
</dbReference>
<evidence type="ECO:0000256" key="2">
    <source>
        <dbReference type="ARBA" id="ARBA00022475"/>
    </source>
</evidence>
<feature type="transmembrane region" description="Helical" evidence="6">
    <location>
        <begin position="179"/>
        <end position="202"/>
    </location>
</feature>
<dbReference type="PANTHER" id="PTHR33545:SF3">
    <property type="entry name" value="UPF0750 MEMBRANE PROTEIN YQFU"/>
    <property type="match status" value="1"/>
</dbReference>
<dbReference type="InterPro" id="IPR015867">
    <property type="entry name" value="N-reg_PII/ATP_PRibTrfase_C"/>
</dbReference>
<comment type="subcellular location">
    <subcellularLocation>
        <location evidence="1">Cell membrane</location>
        <topology evidence="1">Multi-pass membrane protein</topology>
    </subcellularLocation>
</comment>
<feature type="transmembrane region" description="Helical" evidence="6">
    <location>
        <begin position="47"/>
        <end position="68"/>
    </location>
</feature>
<dbReference type="Pfam" id="PF02588">
    <property type="entry name" value="YitT_membrane"/>
    <property type="match status" value="1"/>
</dbReference>
<dbReference type="CDD" id="cd16380">
    <property type="entry name" value="YitT_C"/>
    <property type="match status" value="1"/>
</dbReference>
<feature type="transmembrane region" description="Helical" evidence="6">
    <location>
        <begin position="140"/>
        <end position="159"/>
    </location>
</feature>
<evidence type="ECO:0000256" key="5">
    <source>
        <dbReference type="ARBA" id="ARBA00023136"/>
    </source>
</evidence>
<keyword evidence="9" id="KW-1185">Reference proteome</keyword>
<name>A0A6N4SP97_CYTH3</name>
<feature type="transmembrane region" description="Helical" evidence="6">
    <location>
        <begin position="88"/>
        <end position="106"/>
    </location>
</feature>
<gene>
    <name evidence="8" type="ordered locus">CHU_0826</name>
</gene>
<dbReference type="RefSeq" id="WP_011584228.1">
    <property type="nucleotide sequence ID" value="NC_008255.1"/>
</dbReference>
<protein>
    <recommendedName>
        <fullName evidence="7">DUF2179 domain-containing protein</fullName>
    </recommendedName>
</protein>
<sequence>MNKLLSRIIETSVINRRRESKEQYSSFEKAKEFRLLKIDLGRVVKDIILISLGIMSAAIGLKSFLLPAKFIDGGATGIALLLSELTKIELASLLILVNIPFVVLGYHVISKKFAIKTGIAIAVLAIVTHLFSFPEITHDKLLVSIFGGFFLGAGIGFSVRGGAVIDGTEVLAIYVSRKFGVTMGDVIIGFNVLIFSVAAYTLTIETALYSMITYLAASKTIDFVVEGIDEYIGITVISSHSEEIREMITTNMHKGVTVYKGKRGFGKHGHVDDLDIIYTIITRLEISKINTEIEKIDPNAFVVMTSVKDTRGGMVKKRRLKH</sequence>
<dbReference type="PIRSF" id="PIRSF006483">
    <property type="entry name" value="Membrane_protein_YitT"/>
    <property type="match status" value="1"/>
</dbReference>
<dbReference type="AlphaFoldDB" id="A0A6N4SP97"/>
<dbReference type="OrthoDB" id="265478at2"/>
<evidence type="ECO:0000259" key="7">
    <source>
        <dbReference type="Pfam" id="PF10035"/>
    </source>
</evidence>
<keyword evidence="5 6" id="KW-0472">Membrane</keyword>
<dbReference type="KEGG" id="chu:CHU_0826"/>
<keyword evidence="4 6" id="KW-1133">Transmembrane helix</keyword>
<dbReference type="Gene3D" id="3.30.70.120">
    <property type="match status" value="1"/>
</dbReference>
<dbReference type="Pfam" id="PF10035">
    <property type="entry name" value="DUF2179"/>
    <property type="match status" value="1"/>
</dbReference>
<evidence type="ECO:0000256" key="1">
    <source>
        <dbReference type="ARBA" id="ARBA00004651"/>
    </source>
</evidence>
<proteinExistence type="predicted"/>
<evidence type="ECO:0000256" key="3">
    <source>
        <dbReference type="ARBA" id="ARBA00022692"/>
    </source>
</evidence>